<accession>A0ABZ2URB7</accession>
<gene>
    <name evidence="1" type="ORF">WJM97_19555</name>
</gene>
<protein>
    <submittedName>
        <fullName evidence="1">Uncharacterized protein</fullName>
    </submittedName>
</protein>
<dbReference type="RefSeq" id="WP_353930447.1">
    <property type="nucleotide sequence ID" value="NZ_CP150886.1"/>
</dbReference>
<reference evidence="1 2" key="1">
    <citation type="submission" date="2024-04" db="EMBL/GenBank/DDBJ databases">
        <title>Okeanomitos corallinicola gen. &amp; sp. nov. (Nostocales, Cyanobacteria), a new toxic marine heterocyst-forming cyanobacterium from a coral reef.</title>
        <authorList>
            <person name="Li H."/>
            <person name="Li R."/>
            <person name="Kang J."/>
            <person name="Hii K.S."/>
            <person name="Mohamed H.F."/>
            <person name="Xu X."/>
            <person name="Luo Z."/>
        </authorList>
    </citation>
    <scope>NUCLEOTIDE SEQUENCE [LARGE SCALE GENOMIC DNA]</scope>
    <source>
        <strain evidence="1 2">TIOX110</strain>
    </source>
</reference>
<evidence type="ECO:0000313" key="2">
    <source>
        <dbReference type="Proteomes" id="UP001483337"/>
    </source>
</evidence>
<name>A0ABZ2URB7_9CYAN</name>
<organism evidence="1 2">
    <name type="scientific">Okeanomitos corallinicola TIOX110</name>
    <dbReference type="NCBI Taxonomy" id="3133117"/>
    <lineage>
        <taxon>Bacteria</taxon>
        <taxon>Bacillati</taxon>
        <taxon>Cyanobacteriota</taxon>
        <taxon>Cyanophyceae</taxon>
        <taxon>Nostocales</taxon>
        <taxon>Aphanizomenonaceae</taxon>
        <taxon>Okeanomitos</taxon>
    </lineage>
</organism>
<keyword evidence="2" id="KW-1185">Reference proteome</keyword>
<sequence>MQKTFKSWHDLFLNLKANEYQVSAAWENSIIDPENDTLPPIKIINIAENNAFISYLGEVELQALSKQFNLDLDIIQNNPEFASYQVSNPHIHIQGFTTSSIDYQVIVNNINSEDIINLLSQLGGVNLPEPLQLKLNSLDQVNLGLATSEIYLYFNDDIQLNLNDFFNLSSNLQLPSINIEEIFNSFITKIFGTSKLIISEAKLRLSPEDISNKLSLTGLINDQEVELTFSDRITLQYQLSDDIDFSSLTSDLPVIKDLKLRNGELIITDNTYLCNHTKLGRININKGFNFIGDINLTSLNTDFSGFINSQLAIDDLGVLISFDPGGLVSLTGDIKQNTPLISVQDFHANFTNLLFSIDIGANLEPSFELIGNLAIQGYDLTQDDEPTLFLTGAVALEPKSLTAFFSQQGENSWCNPYGLVGTELRNICFQGGGTYLPPYFDNFGFIGDLKWDSIDIEIAFLMDTNDPHKLALILTTNQAVSLVKLWQGPLAGFVCKQVNFSTDLVDQTLEFLNTFLDLSIESIDREGDGKYEPLIKIVPFATEIAGQPISAGLEINGKVTAWNHEATLILQSDQAFQKIEGSLNVPEIDLGVVKVGGTDDDCLDLALKVTPTEQYLSGDGQVEIFDQEIAKVEFQITPTNAIFKDFDLSFANLISIDVDNLSIDIKSGIGNGSGKILVLGNTIAGSTFYLTKNGITIHNTTLNLAGFLTLDIESLTINLANNQATGTADITAFEQSLGTGTLSFNHQAITINNASWNLANILKIDVPSFSLDLTNKTVFGLGDVSILGRKFSAVDISLTESGFQSSGDFNFGILAFHSATLILGKGKNGNINNSASIAGHVKFLGYDFFNVKASADSSKLILSSSFNFGGIILLKGSKKRKNAIITLKKDKNGRYHTVISGRFYLFNQELTAINIKDLQKQKKVKTT</sequence>
<dbReference type="Proteomes" id="UP001483337">
    <property type="component" value="Chromosome"/>
</dbReference>
<proteinExistence type="predicted"/>
<evidence type="ECO:0000313" key="1">
    <source>
        <dbReference type="EMBL" id="WZB87534.1"/>
    </source>
</evidence>
<dbReference type="EMBL" id="CP150886">
    <property type="protein sequence ID" value="WZB87534.1"/>
    <property type="molecule type" value="Genomic_DNA"/>
</dbReference>